<dbReference type="Gramene" id="KGN47283">
    <property type="protein sequence ID" value="KGN47283"/>
    <property type="gene ID" value="Csa_6G283210"/>
</dbReference>
<sequence>MSGICEADLFSVKKKRFGGCKIEPAHVNRETKENQKIVLVDNAPCGDGSVLDVGQREDGSYVLDVNLTTPMDGVTNGLKPIGVDPMDLTEGRLSCW</sequence>
<keyword evidence="2" id="KW-1185">Reference proteome</keyword>
<name>A0A0A0KCL0_CUCSA</name>
<dbReference type="EMBL" id="CM002927">
    <property type="protein sequence ID" value="KGN47283.1"/>
    <property type="molecule type" value="Genomic_DNA"/>
</dbReference>
<dbReference type="AlphaFoldDB" id="A0A0A0KCL0"/>
<protein>
    <submittedName>
        <fullName evidence="1">Uncharacterized protein</fullName>
    </submittedName>
</protein>
<reference evidence="1 2" key="3">
    <citation type="journal article" date="2010" name="BMC Genomics">
        <title>Transcriptome sequencing and comparative analysis of cucumber flowers with different sex types.</title>
        <authorList>
            <person name="Guo S."/>
            <person name="Zheng Y."/>
            <person name="Joung J.G."/>
            <person name="Liu S."/>
            <person name="Zhang Z."/>
            <person name="Crasta O.R."/>
            <person name="Sobral B.W."/>
            <person name="Xu Y."/>
            <person name="Huang S."/>
            <person name="Fei Z."/>
        </authorList>
    </citation>
    <scope>NUCLEOTIDE SEQUENCE [LARGE SCALE GENOMIC DNA]</scope>
    <source>
        <strain evidence="2">cv. 9930</strain>
    </source>
</reference>
<accession>A0A0A0KCL0</accession>
<reference evidence="1 2" key="1">
    <citation type="journal article" date="2009" name="Nat. Genet.">
        <title>The genome of the cucumber, Cucumis sativus L.</title>
        <authorList>
            <person name="Huang S."/>
            <person name="Li R."/>
            <person name="Zhang Z."/>
            <person name="Li L."/>
            <person name="Gu X."/>
            <person name="Fan W."/>
            <person name="Lucas W.J."/>
            <person name="Wang X."/>
            <person name="Xie B."/>
            <person name="Ni P."/>
            <person name="Ren Y."/>
            <person name="Zhu H."/>
            <person name="Li J."/>
            <person name="Lin K."/>
            <person name="Jin W."/>
            <person name="Fei Z."/>
            <person name="Li G."/>
            <person name="Staub J."/>
            <person name="Kilian A."/>
            <person name="van der Vossen E.A."/>
            <person name="Wu Y."/>
            <person name="Guo J."/>
            <person name="He J."/>
            <person name="Jia Z."/>
            <person name="Ren Y."/>
            <person name="Tian G."/>
            <person name="Lu Y."/>
            <person name="Ruan J."/>
            <person name="Qian W."/>
            <person name="Wang M."/>
            <person name="Huang Q."/>
            <person name="Li B."/>
            <person name="Xuan Z."/>
            <person name="Cao J."/>
            <person name="Asan"/>
            <person name="Wu Z."/>
            <person name="Zhang J."/>
            <person name="Cai Q."/>
            <person name="Bai Y."/>
            <person name="Zhao B."/>
            <person name="Han Y."/>
            <person name="Li Y."/>
            <person name="Li X."/>
            <person name="Wang S."/>
            <person name="Shi Q."/>
            <person name="Liu S."/>
            <person name="Cho W.K."/>
            <person name="Kim J.Y."/>
            <person name="Xu Y."/>
            <person name="Heller-Uszynska K."/>
            <person name="Miao H."/>
            <person name="Cheng Z."/>
            <person name="Zhang S."/>
            <person name="Wu J."/>
            <person name="Yang Y."/>
            <person name="Kang H."/>
            <person name="Li M."/>
            <person name="Liang H."/>
            <person name="Ren X."/>
            <person name="Shi Z."/>
            <person name="Wen M."/>
            <person name="Jian M."/>
            <person name="Yang H."/>
            <person name="Zhang G."/>
            <person name="Yang Z."/>
            <person name="Chen R."/>
            <person name="Liu S."/>
            <person name="Li J."/>
            <person name="Ma L."/>
            <person name="Liu H."/>
            <person name="Zhou Y."/>
            <person name="Zhao J."/>
            <person name="Fang X."/>
            <person name="Li G."/>
            <person name="Fang L."/>
            <person name="Li Y."/>
            <person name="Liu D."/>
            <person name="Zheng H."/>
            <person name="Zhang Y."/>
            <person name="Qin N."/>
            <person name="Li Z."/>
            <person name="Yang G."/>
            <person name="Yang S."/>
            <person name="Bolund L."/>
            <person name="Kristiansen K."/>
            <person name="Zheng H."/>
            <person name="Li S."/>
            <person name="Zhang X."/>
            <person name="Yang H."/>
            <person name="Wang J."/>
            <person name="Sun R."/>
            <person name="Zhang B."/>
            <person name="Jiang S."/>
            <person name="Wang J."/>
            <person name="Du Y."/>
            <person name="Li S."/>
        </authorList>
    </citation>
    <scope>NUCLEOTIDE SEQUENCE [LARGE SCALE GENOMIC DNA]</scope>
    <source>
        <strain evidence="2">cv. 9930</strain>
    </source>
</reference>
<evidence type="ECO:0000313" key="2">
    <source>
        <dbReference type="Proteomes" id="UP000029981"/>
    </source>
</evidence>
<dbReference type="Proteomes" id="UP000029981">
    <property type="component" value="Chromosome 6"/>
</dbReference>
<reference evidence="1 2" key="4">
    <citation type="journal article" date="2011" name="BMC Genomics">
        <title>RNA-Seq improves annotation of protein-coding genes in the cucumber genome.</title>
        <authorList>
            <person name="Li Z."/>
            <person name="Zhang Z."/>
            <person name="Yan P."/>
            <person name="Huang S."/>
            <person name="Fei Z."/>
            <person name="Lin K."/>
        </authorList>
    </citation>
    <scope>NUCLEOTIDE SEQUENCE [LARGE SCALE GENOMIC DNA]</scope>
    <source>
        <strain evidence="2">cv. 9930</strain>
    </source>
</reference>
<proteinExistence type="predicted"/>
<reference evidence="1 2" key="2">
    <citation type="journal article" date="2009" name="PLoS ONE">
        <title>An integrated genetic and cytogenetic map of the cucumber genome.</title>
        <authorList>
            <person name="Ren Y."/>
            <person name="Zhang Z."/>
            <person name="Liu J."/>
            <person name="Staub J.E."/>
            <person name="Han Y."/>
            <person name="Cheng Z."/>
            <person name="Li X."/>
            <person name="Lu J."/>
            <person name="Miao H."/>
            <person name="Kang H."/>
            <person name="Xie B."/>
            <person name="Gu X."/>
            <person name="Wang X."/>
            <person name="Du Y."/>
            <person name="Jin W."/>
            <person name="Huang S."/>
        </authorList>
    </citation>
    <scope>NUCLEOTIDE SEQUENCE [LARGE SCALE GENOMIC DNA]</scope>
    <source>
        <strain evidence="2">cv. 9930</strain>
    </source>
</reference>
<evidence type="ECO:0000313" key="1">
    <source>
        <dbReference type="EMBL" id="KGN47283.1"/>
    </source>
</evidence>
<gene>
    <name evidence="1" type="ORF">Csa_6G283210</name>
</gene>
<organism evidence="1 2">
    <name type="scientific">Cucumis sativus</name>
    <name type="common">Cucumber</name>
    <dbReference type="NCBI Taxonomy" id="3659"/>
    <lineage>
        <taxon>Eukaryota</taxon>
        <taxon>Viridiplantae</taxon>
        <taxon>Streptophyta</taxon>
        <taxon>Embryophyta</taxon>
        <taxon>Tracheophyta</taxon>
        <taxon>Spermatophyta</taxon>
        <taxon>Magnoliopsida</taxon>
        <taxon>eudicotyledons</taxon>
        <taxon>Gunneridae</taxon>
        <taxon>Pentapetalae</taxon>
        <taxon>rosids</taxon>
        <taxon>fabids</taxon>
        <taxon>Cucurbitales</taxon>
        <taxon>Cucurbitaceae</taxon>
        <taxon>Benincaseae</taxon>
        <taxon>Cucumis</taxon>
    </lineage>
</organism>